<evidence type="ECO:0000256" key="1">
    <source>
        <dbReference type="SAM" id="SignalP"/>
    </source>
</evidence>
<comment type="caution">
    <text evidence="2">The sequence shown here is derived from an EMBL/GenBank/DDBJ whole genome shotgun (WGS) entry which is preliminary data.</text>
</comment>
<dbReference type="OrthoDB" id="7872012at2"/>
<dbReference type="InterPro" id="IPR009780">
    <property type="entry name" value="DUF1344"/>
</dbReference>
<organism evidence="2 3">
    <name type="scientific">Falsochrobactrum ovis</name>
    <dbReference type="NCBI Taxonomy" id="1293442"/>
    <lineage>
        <taxon>Bacteria</taxon>
        <taxon>Pseudomonadati</taxon>
        <taxon>Pseudomonadota</taxon>
        <taxon>Alphaproteobacteria</taxon>
        <taxon>Hyphomicrobiales</taxon>
        <taxon>Brucellaceae</taxon>
        <taxon>Falsochrobactrum</taxon>
    </lineage>
</organism>
<feature type="signal peptide" evidence="1">
    <location>
        <begin position="1"/>
        <end position="21"/>
    </location>
</feature>
<evidence type="ECO:0000313" key="3">
    <source>
        <dbReference type="Proteomes" id="UP000249453"/>
    </source>
</evidence>
<dbReference type="AlphaFoldDB" id="A0A364JZS3"/>
<evidence type="ECO:0000313" key="2">
    <source>
        <dbReference type="EMBL" id="RAK34245.1"/>
    </source>
</evidence>
<dbReference type="EMBL" id="QLMK01000001">
    <property type="protein sequence ID" value="RAK34245.1"/>
    <property type="molecule type" value="Genomic_DNA"/>
</dbReference>
<sequence>MPYLAGLIMILASLFSNVALADDVEGTIIQVDAEEETITLDDGFVYKLPGEFDYSAINPGMEVIILYDVAENTRFITDIQEAP</sequence>
<dbReference type="RefSeq" id="WP_111574076.1">
    <property type="nucleotide sequence ID" value="NZ_JBHEEY010000001.1"/>
</dbReference>
<dbReference type="Pfam" id="PF07076">
    <property type="entry name" value="DUF1344"/>
    <property type="match status" value="1"/>
</dbReference>
<gene>
    <name evidence="2" type="ORF">C7374_101579</name>
</gene>
<protein>
    <submittedName>
        <fullName evidence="2">Uncharacterized protein DUF1344</fullName>
    </submittedName>
</protein>
<accession>A0A364JZS3</accession>
<keyword evidence="3" id="KW-1185">Reference proteome</keyword>
<keyword evidence="1" id="KW-0732">Signal</keyword>
<name>A0A364JZS3_9HYPH</name>
<dbReference type="Proteomes" id="UP000249453">
    <property type="component" value="Unassembled WGS sequence"/>
</dbReference>
<reference evidence="2 3" key="1">
    <citation type="submission" date="2018-06" db="EMBL/GenBank/DDBJ databases">
        <title>Genomic Encyclopedia of Type Strains, Phase IV (KMG-IV): sequencing the most valuable type-strain genomes for metagenomic binning, comparative biology and taxonomic classification.</title>
        <authorList>
            <person name="Goeker M."/>
        </authorList>
    </citation>
    <scope>NUCLEOTIDE SEQUENCE [LARGE SCALE GENOMIC DNA]</scope>
    <source>
        <strain evidence="2 3">DSM 26720</strain>
    </source>
</reference>
<feature type="chain" id="PRO_5016991021" evidence="1">
    <location>
        <begin position="22"/>
        <end position="83"/>
    </location>
</feature>
<proteinExistence type="predicted"/>